<evidence type="ECO:0000256" key="2">
    <source>
        <dbReference type="SAM" id="MobiDB-lite"/>
    </source>
</evidence>
<feature type="domain" description="Peptidase M56" evidence="4">
    <location>
        <begin position="66"/>
        <end position="308"/>
    </location>
</feature>
<dbReference type="InterPro" id="IPR008756">
    <property type="entry name" value="Peptidase_M56"/>
</dbReference>
<proteinExistence type="predicted"/>
<feature type="transmembrane region" description="Helical" evidence="3">
    <location>
        <begin position="20"/>
        <end position="40"/>
    </location>
</feature>
<dbReference type="EMBL" id="CP014263">
    <property type="protein sequence ID" value="AQG81342.1"/>
    <property type="molecule type" value="Genomic_DNA"/>
</dbReference>
<dbReference type="Gene3D" id="3.30.2010.10">
    <property type="entry name" value="Metalloproteases ('zincins'), catalytic domain"/>
    <property type="match status" value="1"/>
</dbReference>
<feature type="transmembrane region" description="Helical" evidence="3">
    <location>
        <begin position="52"/>
        <end position="72"/>
    </location>
</feature>
<keyword evidence="3" id="KW-1133">Transmembrane helix</keyword>
<feature type="transmembrane region" description="Helical" evidence="3">
    <location>
        <begin position="120"/>
        <end position="141"/>
    </location>
</feature>
<organism evidence="5 6">
    <name type="scientific">Spirosoma montaniterrae</name>
    <dbReference type="NCBI Taxonomy" id="1178516"/>
    <lineage>
        <taxon>Bacteria</taxon>
        <taxon>Pseudomonadati</taxon>
        <taxon>Bacteroidota</taxon>
        <taxon>Cytophagia</taxon>
        <taxon>Cytophagales</taxon>
        <taxon>Cytophagaceae</taxon>
        <taxon>Spirosoma</taxon>
    </lineage>
</organism>
<reference evidence="5 6" key="1">
    <citation type="submission" date="2016-01" db="EMBL/GenBank/DDBJ databases">
        <authorList>
            <person name="Oliw E.H."/>
        </authorList>
    </citation>
    <scope>NUCLEOTIDE SEQUENCE [LARGE SCALE GENOMIC DNA]</scope>
    <source>
        <strain evidence="5 6">DY10</strain>
    </source>
</reference>
<feature type="region of interest" description="Disordered" evidence="2">
    <location>
        <begin position="662"/>
        <end position="708"/>
    </location>
</feature>
<dbReference type="OrthoDB" id="15218at2"/>
<keyword evidence="3" id="KW-0812">Transmembrane</keyword>
<dbReference type="InterPro" id="IPR052173">
    <property type="entry name" value="Beta-lactam_resp_regulator"/>
</dbReference>
<dbReference type="PANTHER" id="PTHR34978:SF3">
    <property type="entry name" value="SLR0241 PROTEIN"/>
    <property type="match status" value="1"/>
</dbReference>
<feature type="compositionally biased region" description="Pro residues" evidence="2">
    <location>
        <begin position="667"/>
        <end position="678"/>
    </location>
</feature>
<dbReference type="AlphaFoldDB" id="A0A1P9X131"/>
<protein>
    <recommendedName>
        <fullName evidence="4">Peptidase M56 domain-containing protein</fullName>
    </recommendedName>
</protein>
<dbReference type="STRING" id="1178516.AWR27_19670"/>
<name>A0A1P9X131_9BACT</name>
<sequence length="708" mass="79045">MNLFLNFLSGPVADALGWTLLHALWQGFALVLPTAILLHFLQNRSSELRYRLSVSVLLGQVLLSAITFGWYYKPAVSAVASATLTTSAHSVAIRWAAVTKTLPWHQQVLLFLEAHLSQFVLVYFIGVAVFALRLVGGWAYLQRLRQTARVPSTLVVDDLANQLREVMQISAVVRVRESARVAMPMVVGMLKPVLLLPVGLVTQLSVRELEAVLAHELAHVKRYDYAVNLLQSVVEVLYFFHPALWWLSARVREEREHCCDDLAVQAIGGNGRMLAQALARIEEIRLTNQDAPALAMAFAGKRQQLLHRVRRMLGVPTRPFVSNASLAGLTLATLLLVSMSVYAVQQPTPKPKPKPKSTQRFSGVTSGNRIDYGMVEGRMTYVVFNGQRLPKPRVDRLQRQLDQVLTGQLNLDTVNQPDRDILLTIFEKSAAFDLGMKALSEGMAHIDYDNIVTSALENAPTFSEETLKELSEIDHNALVNDALAPLGNIGVLNDSLNRIRELHQRKLDSLSQLIQQRTKQGQAIAFQMEKLRFPIEEVERAEQVLNWRKDKLMEQREKLLEQHQRLLDNDGKQKLNQADIEKQLSSLEPEIKKQEAEIENLNKELEQNQAKLEAARQPLEQLEKENEKLHRQMSQLSDQMGNHSEAVAQLIGAVADVHVDVASPRPARAPRPPKPAPVARPAKPARPAAVSVPAPAPPAAVAPKKPRP</sequence>
<evidence type="ECO:0000256" key="3">
    <source>
        <dbReference type="SAM" id="Phobius"/>
    </source>
</evidence>
<evidence type="ECO:0000313" key="6">
    <source>
        <dbReference type="Proteomes" id="UP000187941"/>
    </source>
</evidence>
<keyword evidence="3" id="KW-0472">Membrane</keyword>
<feature type="compositionally biased region" description="Low complexity" evidence="2">
    <location>
        <begin position="679"/>
        <end position="693"/>
    </location>
</feature>
<dbReference type="Pfam" id="PF05569">
    <property type="entry name" value="Peptidase_M56"/>
    <property type="match status" value="1"/>
</dbReference>
<dbReference type="Proteomes" id="UP000187941">
    <property type="component" value="Chromosome"/>
</dbReference>
<accession>A0A1P9X131</accession>
<dbReference type="PANTHER" id="PTHR34978">
    <property type="entry name" value="POSSIBLE SENSOR-TRANSDUCER PROTEIN BLAR"/>
    <property type="match status" value="1"/>
</dbReference>
<feature type="coiled-coil region" evidence="1">
    <location>
        <begin position="535"/>
        <end position="646"/>
    </location>
</feature>
<dbReference type="RefSeq" id="WP_077132803.1">
    <property type="nucleotide sequence ID" value="NZ_CP014263.1"/>
</dbReference>
<keyword evidence="1" id="KW-0175">Coiled coil</keyword>
<dbReference type="KEGG" id="smon:AWR27_19670"/>
<evidence type="ECO:0000256" key="1">
    <source>
        <dbReference type="SAM" id="Coils"/>
    </source>
</evidence>
<keyword evidence="6" id="KW-1185">Reference proteome</keyword>
<feature type="transmembrane region" description="Helical" evidence="3">
    <location>
        <begin position="320"/>
        <end position="344"/>
    </location>
</feature>
<evidence type="ECO:0000313" key="5">
    <source>
        <dbReference type="EMBL" id="AQG81342.1"/>
    </source>
</evidence>
<evidence type="ECO:0000259" key="4">
    <source>
        <dbReference type="Pfam" id="PF05569"/>
    </source>
</evidence>
<dbReference type="CDD" id="cd07341">
    <property type="entry name" value="M56_BlaR1_MecR1_like"/>
    <property type="match status" value="1"/>
</dbReference>
<gene>
    <name evidence="5" type="ORF">AWR27_19670</name>
</gene>